<dbReference type="Gene3D" id="3.90.320.10">
    <property type="match status" value="1"/>
</dbReference>
<dbReference type="InterPro" id="IPR011604">
    <property type="entry name" value="PDDEXK-like_dom_sf"/>
</dbReference>
<accession>A0A6J5MDH1</accession>
<evidence type="ECO:0000313" key="2">
    <source>
        <dbReference type="EMBL" id="CAB4144241.1"/>
    </source>
</evidence>
<name>A0A6J5MDH1_9CAUD</name>
<dbReference type="Pfam" id="PF10926">
    <property type="entry name" value="DUF2800"/>
    <property type="match status" value="1"/>
</dbReference>
<reference evidence="2" key="1">
    <citation type="submission" date="2020-04" db="EMBL/GenBank/DDBJ databases">
        <authorList>
            <person name="Chiriac C."/>
            <person name="Salcher M."/>
            <person name="Ghai R."/>
            <person name="Kavagutti S V."/>
        </authorList>
    </citation>
    <scope>NUCLEOTIDE SEQUENCE</scope>
</reference>
<organism evidence="2">
    <name type="scientific">uncultured Caudovirales phage</name>
    <dbReference type="NCBI Taxonomy" id="2100421"/>
    <lineage>
        <taxon>Viruses</taxon>
        <taxon>Duplodnaviria</taxon>
        <taxon>Heunggongvirae</taxon>
        <taxon>Uroviricota</taxon>
        <taxon>Caudoviricetes</taxon>
        <taxon>Peduoviridae</taxon>
        <taxon>Maltschvirus</taxon>
        <taxon>Maltschvirus maltsch</taxon>
    </lineage>
</organism>
<sequence length="391" mass="43261">MSEHARLSPSGAHRWMRCPGSLLLEEKLPDTSSVYADEGTAAHEVGAWILASDLDEATARKVVGELGVEVNGKVWPITDDMIDHCWDYAKLVREYANGRPILTERRLEFSHVVDVANQFGTSDAVILGDDTLFVVDLKYGMGVKVDAMDNEQLQLYALGALKEYEFLGDFSLVQMVIHQPRLNHVAEYVITVPELLAFGRRAKEAAALALTPNATLVPGEKQCRFCKAKATCPALREEVLDIVAADASDFDDLTANNVRTDGDTDYLSVAMDKVSLVEDWCKAIRAEVERRLMAGQTVPNYKLVEGRQGNRAWVDKDAIEALFQSWRLRKDEMYDFSLISPTKAEKLLTPVRWEKAQSLISRSAGKPSVAPVTDRRPAISGGAATADEFGE</sequence>
<feature type="region of interest" description="Disordered" evidence="1">
    <location>
        <begin position="364"/>
        <end position="391"/>
    </location>
</feature>
<dbReference type="EMBL" id="LR796432">
    <property type="protein sequence ID" value="CAB4144241.1"/>
    <property type="molecule type" value="Genomic_DNA"/>
</dbReference>
<proteinExistence type="predicted"/>
<protein>
    <recommendedName>
        <fullName evidence="3">DUF2800 domain-containing protein</fullName>
    </recommendedName>
</protein>
<dbReference type="InterPro" id="IPR021229">
    <property type="entry name" value="DUF2800"/>
</dbReference>
<evidence type="ECO:0008006" key="3">
    <source>
        <dbReference type="Google" id="ProtNLM"/>
    </source>
</evidence>
<evidence type="ECO:0000256" key="1">
    <source>
        <dbReference type="SAM" id="MobiDB-lite"/>
    </source>
</evidence>
<gene>
    <name evidence="2" type="ORF">UFOVP468_18</name>
</gene>